<dbReference type="EMBL" id="BAABKC010000057">
    <property type="protein sequence ID" value="GAA5062296.1"/>
    <property type="molecule type" value="Genomic_DNA"/>
</dbReference>
<name>A0ABP9KS01_9ACTN</name>
<evidence type="ECO:0000256" key="1">
    <source>
        <dbReference type="SAM" id="MobiDB-lite"/>
    </source>
</evidence>
<gene>
    <name evidence="2" type="ORF">GCM10023336_40570</name>
</gene>
<sequence>MPSGRTGSSPQADGFIRPVLRRRRQCQRLDARLGNERFQTGFPHRLDGLLGADTGPSRLGLLHLVHRGETVNGRSDTPGLDPRSEAHRGGNGQVAAKAM</sequence>
<dbReference type="Proteomes" id="UP001500124">
    <property type="component" value="Unassembled WGS sequence"/>
</dbReference>
<evidence type="ECO:0000313" key="2">
    <source>
        <dbReference type="EMBL" id="GAA5062296.1"/>
    </source>
</evidence>
<protein>
    <submittedName>
        <fullName evidence="2">Uncharacterized protein</fullName>
    </submittedName>
</protein>
<evidence type="ECO:0000313" key="3">
    <source>
        <dbReference type="Proteomes" id="UP001500124"/>
    </source>
</evidence>
<proteinExistence type="predicted"/>
<reference evidence="3" key="1">
    <citation type="journal article" date="2019" name="Int. J. Syst. Evol. Microbiol.">
        <title>The Global Catalogue of Microorganisms (GCM) 10K type strain sequencing project: providing services to taxonomists for standard genome sequencing and annotation.</title>
        <authorList>
            <consortium name="The Broad Institute Genomics Platform"/>
            <consortium name="The Broad Institute Genome Sequencing Center for Infectious Disease"/>
            <person name="Wu L."/>
            <person name="Ma J."/>
        </authorList>
    </citation>
    <scope>NUCLEOTIDE SEQUENCE [LARGE SCALE GENOMIC DNA]</scope>
    <source>
        <strain evidence="3">JCM 18410</strain>
    </source>
</reference>
<comment type="caution">
    <text evidence="2">The sequence shown here is derived from an EMBL/GenBank/DDBJ whole genome shotgun (WGS) entry which is preliminary data.</text>
</comment>
<organism evidence="2 3">
    <name type="scientific">Streptomyces similanensis</name>
    <dbReference type="NCBI Taxonomy" id="1274988"/>
    <lineage>
        <taxon>Bacteria</taxon>
        <taxon>Bacillati</taxon>
        <taxon>Actinomycetota</taxon>
        <taxon>Actinomycetes</taxon>
        <taxon>Kitasatosporales</taxon>
        <taxon>Streptomycetaceae</taxon>
        <taxon>Streptomyces</taxon>
    </lineage>
</organism>
<keyword evidence="3" id="KW-1185">Reference proteome</keyword>
<feature type="region of interest" description="Disordered" evidence="1">
    <location>
        <begin position="70"/>
        <end position="99"/>
    </location>
</feature>
<accession>A0ABP9KS01</accession>